<dbReference type="Proteomes" id="UP001595816">
    <property type="component" value="Unassembled WGS sequence"/>
</dbReference>
<protein>
    <submittedName>
        <fullName evidence="1">Uncharacterized protein</fullName>
    </submittedName>
</protein>
<dbReference type="EMBL" id="JBHSAY010000009">
    <property type="protein sequence ID" value="MFC4132587.1"/>
    <property type="molecule type" value="Genomic_DNA"/>
</dbReference>
<evidence type="ECO:0000313" key="2">
    <source>
        <dbReference type="Proteomes" id="UP001595816"/>
    </source>
</evidence>
<gene>
    <name evidence="1" type="ORF">ACFOZ4_18410</name>
</gene>
<proteinExistence type="predicted"/>
<evidence type="ECO:0000313" key="1">
    <source>
        <dbReference type="EMBL" id="MFC4132587.1"/>
    </source>
</evidence>
<sequence length="315" mass="34136">MLTEIETRLTAAAAALSEQEVTEARREDLLVRQKALHDQVAELRVRATTEQRDVDALGRLSLSSVLATLRGRRDEALAREQAEAVAAAFKLADAEARLAAVDREHSAAEARLLDLGDARYAYEQILDEKEELLARAGGPAGRRLLTLAADRGRLDGEITELAEAIDAAEAAAQALAAAQSLLSSASGWSTYDTFFGGGALSSTMKHDRLDAAARAVGEASELLAVLRTELDDVSGFRVQLPNLAVDGMTRFLDVWFDNIFTDLKVREQIREARMDLELCADAVGEVRGRLDARRLAAADKAAKLEQERRDLLGAA</sequence>
<accession>A0ABV8LNJ0</accession>
<reference evidence="2" key="1">
    <citation type="journal article" date="2019" name="Int. J. Syst. Evol. Microbiol.">
        <title>The Global Catalogue of Microorganisms (GCM) 10K type strain sequencing project: providing services to taxonomists for standard genome sequencing and annotation.</title>
        <authorList>
            <consortium name="The Broad Institute Genomics Platform"/>
            <consortium name="The Broad Institute Genome Sequencing Center for Infectious Disease"/>
            <person name="Wu L."/>
            <person name="Ma J."/>
        </authorList>
    </citation>
    <scope>NUCLEOTIDE SEQUENCE [LARGE SCALE GENOMIC DNA]</scope>
    <source>
        <strain evidence="2">CGMCC 4.7289</strain>
    </source>
</reference>
<keyword evidence="2" id="KW-1185">Reference proteome</keyword>
<name>A0ABV8LNJ0_9ACTN</name>
<dbReference type="RefSeq" id="WP_253752990.1">
    <property type="nucleotide sequence ID" value="NZ_JAMZDZ010000001.1"/>
</dbReference>
<comment type="caution">
    <text evidence="1">The sequence shown here is derived from an EMBL/GenBank/DDBJ whole genome shotgun (WGS) entry which is preliminary data.</text>
</comment>
<organism evidence="1 2">
    <name type="scientific">Hamadaea flava</name>
    <dbReference type="NCBI Taxonomy" id="1742688"/>
    <lineage>
        <taxon>Bacteria</taxon>
        <taxon>Bacillati</taxon>
        <taxon>Actinomycetota</taxon>
        <taxon>Actinomycetes</taxon>
        <taxon>Micromonosporales</taxon>
        <taxon>Micromonosporaceae</taxon>
        <taxon>Hamadaea</taxon>
    </lineage>
</organism>